<feature type="region of interest" description="Disordered" evidence="1">
    <location>
        <begin position="1"/>
        <end position="46"/>
    </location>
</feature>
<evidence type="ECO:0000313" key="3">
    <source>
        <dbReference type="Proteomes" id="UP000785679"/>
    </source>
</evidence>
<evidence type="ECO:0000256" key="1">
    <source>
        <dbReference type="SAM" id="MobiDB-lite"/>
    </source>
</evidence>
<dbReference type="EMBL" id="RRYP01005413">
    <property type="protein sequence ID" value="TNV82058.1"/>
    <property type="molecule type" value="Genomic_DNA"/>
</dbReference>
<protein>
    <submittedName>
        <fullName evidence="2">Uncharacterized protein</fullName>
    </submittedName>
</protein>
<name>A0A8J8NV45_HALGN</name>
<accession>A0A8J8NV45</accession>
<organism evidence="2 3">
    <name type="scientific">Halteria grandinella</name>
    <dbReference type="NCBI Taxonomy" id="5974"/>
    <lineage>
        <taxon>Eukaryota</taxon>
        <taxon>Sar</taxon>
        <taxon>Alveolata</taxon>
        <taxon>Ciliophora</taxon>
        <taxon>Intramacronucleata</taxon>
        <taxon>Spirotrichea</taxon>
        <taxon>Stichotrichia</taxon>
        <taxon>Sporadotrichida</taxon>
        <taxon>Halteriidae</taxon>
        <taxon>Halteria</taxon>
    </lineage>
</organism>
<sequence length="91" mass="10038">MVDQATSSPQPYDTAYSSSFNQPIGVSQSAPLKKHHPHSPAGVSDFPYNQALLNNFDRHADSSHYSPILKEAPARARFEIESAEATRARQL</sequence>
<evidence type="ECO:0000313" key="2">
    <source>
        <dbReference type="EMBL" id="TNV82058.1"/>
    </source>
</evidence>
<gene>
    <name evidence="2" type="ORF">FGO68_gene9175</name>
</gene>
<keyword evidence="3" id="KW-1185">Reference proteome</keyword>
<proteinExistence type="predicted"/>
<feature type="compositionally biased region" description="Polar residues" evidence="1">
    <location>
        <begin position="1"/>
        <end position="30"/>
    </location>
</feature>
<reference evidence="2" key="1">
    <citation type="submission" date="2019-06" db="EMBL/GenBank/DDBJ databases">
        <authorList>
            <person name="Zheng W."/>
        </authorList>
    </citation>
    <scope>NUCLEOTIDE SEQUENCE</scope>
    <source>
        <strain evidence="2">QDHG01</strain>
    </source>
</reference>
<dbReference type="Proteomes" id="UP000785679">
    <property type="component" value="Unassembled WGS sequence"/>
</dbReference>
<comment type="caution">
    <text evidence="2">The sequence shown here is derived from an EMBL/GenBank/DDBJ whole genome shotgun (WGS) entry which is preliminary data.</text>
</comment>
<dbReference type="AlphaFoldDB" id="A0A8J8NV45"/>